<evidence type="ECO:0000259" key="1">
    <source>
        <dbReference type="Pfam" id="PF00534"/>
    </source>
</evidence>
<dbReference type="PANTHER" id="PTHR45947">
    <property type="entry name" value="SULFOQUINOVOSYL TRANSFERASE SQD2"/>
    <property type="match status" value="1"/>
</dbReference>
<dbReference type="FunFam" id="3.40.50.2000:FF:000160">
    <property type="entry name" value="Glycosyltransferase, group 1 family protein"/>
    <property type="match status" value="1"/>
</dbReference>
<evidence type="ECO:0000313" key="3">
    <source>
        <dbReference type="EMBL" id="EKO14862.1"/>
    </source>
</evidence>
<feature type="domain" description="Glycosyltransferase subfamily 4-like N-terminal" evidence="2">
    <location>
        <begin position="14"/>
        <end position="217"/>
    </location>
</feature>
<dbReference type="InterPro" id="IPR028098">
    <property type="entry name" value="Glyco_trans_4-like_N"/>
</dbReference>
<comment type="caution">
    <text evidence="3">The sequence shown here is derived from an EMBL/GenBank/DDBJ whole genome shotgun (WGS) entry which is preliminary data.</text>
</comment>
<evidence type="ECO:0000313" key="4">
    <source>
        <dbReference type="Proteomes" id="UP000006253"/>
    </source>
</evidence>
<accession>A0A0E2BCH3</accession>
<protein>
    <submittedName>
        <fullName evidence="3">Glycosyltransferase, group 1 family protein</fullName>
        <ecNumber evidence="3">2.4.-.-</ecNumber>
    </submittedName>
</protein>
<dbReference type="RefSeq" id="WP_004766238.1">
    <property type="nucleotide sequence ID" value="NZ_AHMY02000051.1"/>
</dbReference>
<keyword evidence="3" id="KW-0328">Glycosyltransferase</keyword>
<gene>
    <name evidence="3" type="ORF">LEP1GSC081_1681</name>
</gene>
<reference evidence="3 4" key="1">
    <citation type="submission" date="2012-10" db="EMBL/GenBank/DDBJ databases">
        <authorList>
            <person name="Harkins D.M."/>
            <person name="Durkin A.S."/>
            <person name="Brinkac L.M."/>
            <person name="Selengut J.D."/>
            <person name="Sanka R."/>
            <person name="DePew J."/>
            <person name="Purushe J."/>
            <person name="Peacock S.J."/>
            <person name="Thaipadungpanit J."/>
            <person name="Wuthiekanun V.W."/>
            <person name="Day N.P."/>
            <person name="Vinetz J.M."/>
            <person name="Sutton G.G."/>
            <person name="Nelson W.C."/>
            <person name="Fouts D.E."/>
        </authorList>
    </citation>
    <scope>NUCLEOTIDE SEQUENCE [LARGE SCALE GENOMIC DNA]</scope>
    <source>
        <strain evidence="3 4">H1</strain>
    </source>
</reference>
<dbReference type="AlphaFoldDB" id="A0A0E2BCH3"/>
<keyword evidence="3" id="KW-0808">Transferase</keyword>
<dbReference type="Proteomes" id="UP000006253">
    <property type="component" value="Unassembled WGS sequence"/>
</dbReference>
<sequence>MRILYFSDTFLPKVDGVAISMRNFADLLAKRGHTFAICCPKYGEGDFDSLGDGIRIERFRSGYLPSYPDIKVVLPSPTKIKRIIKEFEPDLVHIHTPGLLGLYGINATEKYGIPTIGTYHTLMSEQEMYLSFYRLLKLDKLFLRVSKSNKKLKMRDLGKIEKFDKFNIRKKIILKISNNIYERCDLIISPSHLIEKQLREFGLKTKIAVISNGLDLTSFKGTIKQLSSAPKLLHVGRISYEKNCDVILNSFKLIHDEIPDSTLTIIGDGPALPSLKVQAQNLGVENSVTFTGFIKREQLPEEYPKYDLFLTASTMETQGLVILESVACGLPAVGVDSFAIPELIHDGKNGYIAKSFDVKGIAEKAIAILKDPVLYEKFSKESIKISKSHEMNSCVDKMEEVYKTIASVKNKKKRNTLINMLFSLPDPLDQFLRYFE</sequence>
<dbReference type="InterPro" id="IPR050194">
    <property type="entry name" value="Glycosyltransferase_grp1"/>
</dbReference>
<proteinExistence type="predicted"/>
<dbReference type="GO" id="GO:0016757">
    <property type="term" value="F:glycosyltransferase activity"/>
    <property type="evidence" value="ECO:0007669"/>
    <property type="project" value="UniProtKB-KW"/>
</dbReference>
<dbReference type="EMBL" id="AHMY02000051">
    <property type="protein sequence ID" value="EKO14862.1"/>
    <property type="molecule type" value="Genomic_DNA"/>
</dbReference>
<dbReference type="Pfam" id="PF00534">
    <property type="entry name" value="Glycos_transf_1"/>
    <property type="match status" value="1"/>
</dbReference>
<evidence type="ECO:0000259" key="2">
    <source>
        <dbReference type="Pfam" id="PF13439"/>
    </source>
</evidence>
<name>A0A0E2BCH3_9LEPT</name>
<dbReference type="Pfam" id="PF13439">
    <property type="entry name" value="Glyco_transf_4"/>
    <property type="match status" value="1"/>
</dbReference>
<dbReference type="InterPro" id="IPR001296">
    <property type="entry name" value="Glyco_trans_1"/>
</dbReference>
<organism evidence="3 4">
    <name type="scientific">Leptospira kirschneri str. H1</name>
    <dbReference type="NCBI Taxonomy" id="1049966"/>
    <lineage>
        <taxon>Bacteria</taxon>
        <taxon>Pseudomonadati</taxon>
        <taxon>Spirochaetota</taxon>
        <taxon>Spirochaetia</taxon>
        <taxon>Leptospirales</taxon>
        <taxon>Leptospiraceae</taxon>
        <taxon>Leptospira</taxon>
    </lineage>
</organism>
<dbReference type="PANTHER" id="PTHR45947:SF3">
    <property type="entry name" value="SULFOQUINOVOSYL TRANSFERASE SQD2"/>
    <property type="match status" value="1"/>
</dbReference>
<dbReference type="SUPFAM" id="SSF53756">
    <property type="entry name" value="UDP-Glycosyltransferase/glycogen phosphorylase"/>
    <property type="match status" value="1"/>
</dbReference>
<feature type="domain" description="Glycosyl transferase family 1" evidence="1">
    <location>
        <begin position="229"/>
        <end position="383"/>
    </location>
</feature>
<dbReference type="Gene3D" id="3.40.50.2000">
    <property type="entry name" value="Glycogen Phosphorylase B"/>
    <property type="match status" value="2"/>
</dbReference>
<dbReference type="EC" id="2.4.-.-" evidence="3"/>